<dbReference type="Pfam" id="PF19045">
    <property type="entry name" value="Ligase_CoA_2"/>
    <property type="match status" value="1"/>
</dbReference>
<reference evidence="6 7" key="1">
    <citation type="submission" date="2017-02" db="EMBL/GenBank/DDBJ databases">
        <authorList>
            <person name="Peterson S.W."/>
        </authorList>
    </citation>
    <scope>NUCLEOTIDE SEQUENCE [LARGE SCALE GENOMIC DNA]</scope>
    <source>
        <strain evidence="6 7">DSM 16080</strain>
    </source>
</reference>
<evidence type="ECO:0000313" key="7">
    <source>
        <dbReference type="Proteomes" id="UP000190027"/>
    </source>
</evidence>
<keyword evidence="6" id="KW-0808">Transferase</keyword>
<dbReference type="Proteomes" id="UP000190027">
    <property type="component" value="Unassembled WGS sequence"/>
</dbReference>
<dbReference type="GO" id="GO:0016740">
    <property type="term" value="F:transferase activity"/>
    <property type="evidence" value="ECO:0007669"/>
    <property type="project" value="UniProtKB-KW"/>
</dbReference>
<evidence type="ECO:0000259" key="5">
    <source>
        <dbReference type="SMART" id="SM00881"/>
    </source>
</evidence>
<keyword evidence="2" id="KW-0547">Nucleotide-binding</keyword>
<evidence type="ECO:0000256" key="2">
    <source>
        <dbReference type="ARBA" id="ARBA00022741"/>
    </source>
</evidence>
<dbReference type="GO" id="GO:0043758">
    <property type="term" value="F:acetate-CoA ligase (ADP-forming) activity"/>
    <property type="evidence" value="ECO:0007669"/>
    <property type="project" value="InterPro"/>
</dbReference>
<dbReference type="RefSeq" id="WP_078718239.1">
    <property type="nucleotide sequence ID" value="NZ_FUYC01000024.1"/>
</dbReference>
<dbReference type="Gene3D" id="3.30.1490.20">
    <property type="entry name" value="ATP-grasp fold, A domain"/>
    <property type="match status" value="1"/>
</dbReference>
<dbReference type="InterPro" id="IPR013815">
    <property type="entry name" value="ATP_grasp_subdomain_1"/>
</dbReference>
<dbReference type="SUPFAM" id="SSF56059">
    <property type="entry name" value="Glutathione synthetase ATP-binding domain-like"/>
    <property type="match status" value="1"/>
</dbReference>
<dbReference type="EMBL" id="FUYC01000024">
    <property type="protein sequence ID" value="SKA96028.1"/>
    <property type="molecule type" value="Genomic_DNA"/>
</dbReference>
<dbReference type="Gene3D" id="3.40.50.261">
    <property type="entry name" value="Succinyl-CoA synthetase domains"/>
    <property type="match status" value="2"/>
</dbReference>
<evidence type="ECO:0000256" key="4">
    <source>
        <dbReference type="ARBA" id="ARBA00060888"/>
    </source>
</evidence>
<dbReference type="InterPro" id="IPR051538">
    <property type="entry name" value="Acyl-CoA_Synth/Transferase"/>
</dbReference>
<dbReference type="InterPro" id="IPR016102">
    <property type="entry name" value="Succinyl-CoA_synth-like"/>
</dbReference>
<keyword evidence="7" id="KW-1185">Reference proteome</keyword>
<dbReference type="GO" id="GO:0005524">
    <property type="term" value="F:ATP binding"/>
    <property type="evidence" value="ECO:0007669"/>
    <property type="project" value="UniProtKB-KW"/>
</dbReference>
<dbReference type="SUPFAM" id="SSF51735">
    <property type="entry name" value="NAD(P)-binding Rossmann-fold domains"/>
    <property type="match status" value="1"/>
</dbReference>
<dbReference type="Pfam" id="PF13549">
    <property type="entry name" value="ATP-grasp_5"/>
    <property type="match status" value="1"/>
</dbReference>
<keyword evidence="1" id="KW-0436">Ligase</keyword>
<dbReference type="OrthoDB" id="9807426at2"/>
<dbReference type="STRING" id="1121449.SAMN02745704_02692"/>
<keyword evidence="3" id="KW-0067">ATP-binding</keyword>
<proteinExistence type="inferred from homology"/>
<sequence>MLPIKNADALFQPRSVVVAGASADPEKAGHKVLSNLLRSGYRGRVVPVNPAGGEILGLQAVPADHIPEGMDLAVLCVPREAAPDVLADLAPRGIRAAVILASGFKEQGREGYYLEQQLASIARRHDIALMGPNSLGLLTPALGLAALTVPNLPPRGNIAFFSQSGSLCFGLLDWAAGNNVGFSSFAHLGNRSIFNEVHLLEYLRTDPETAVALGHVESLEHGQAFLRAAEDFTAEKPLIMLKGGVTPAGARAVSSHTGAMAGSREVYRAAFTQSGVIQVEDARSMFLLAEAFSTQPLPKGPNVAVVTNSGGPGILAADACDATRLHLATPGKATLDALREALPPYASLYNPIDIIGDAGAERYQKALQAVLADPSIHGVIVLLTPTASAQVQETAQAVLDVAKNSDKPVLTCFMGRNRVQPGRALLRQGGIPCYDFPEQAVMVMDALFAYWLRRNREFPAHVCYLRDKARAQRIMDRCRETGMTELVGVHAQELGMAYELPFPEQRLARTSDHAVKHARKVGYPVAMKIASPHITHKSDVGGSILNINSPAEVRQAFLTLTARTARRRPEAHILGCLVQAMAPEGSRDVRIKIVRDPQFGPLISFSKGGVYSEVLGDQSSRLAPLTLGNVQRIIRSIKAFPLLQGVRGRQGVDLLAIEDILLTASTMAMDFPQIEEADIGPILVYNKGALVVDMRVTLSLARLRGI</sequence>
<evidence type="ECO:0000256" key="3">
    <source>
        <dbReference type="ARBA" id="ARBA00022840"/>
    </source>
</evidence>
<dbReference type="PANTHER" id="PTHR43334:SF1">
    <property type="entry name" value="3-HYDROXYPROPIONATE--COA LIGASE [ADP-FORMING]"/>
    <property type="match status" value="1"/>
</dbReference>
<dbReference type="InterPro" id="IPR036291">
    <property type="entry name" value="NAD(P)-bd_dom_sf"/>
</dbReference>
<evidence type="ECO:0000256" key="1">
    <source>
        <dbReference type="ARBA" id="ARBA00022598"/>
    </source>
</evidence>
<dbReference type="Gene3D" id="3.30.470.20">
    <property type="entry name" value="ATP-grasp fold, B domain"/>
    <property type="match status" value="1"/>
</dbReference>
<protein>
    <submittedName>
        <fullName evidence="6">Acetyltransferase</fullName>
    </submittedName>
</protein>
<name>A0A1T4Y3G5_9BACT</name>
<dbReference type="InterPro" id="IPR003781">
    <property type="entry name" value="CoA-bd"/>
</dbReference>
<dbReference type="Pfam" id="PF13380">
    <property type="entry name" value="CoA_binding_2"/>
    <property type="match status" value="1"/>
</dbReference>
<dbReference type="InterPro" id="IPR032875">
    <property type="entry name" value="Succ_CoA_lig_flav_dom"/>
</dbReference>
<dbReference type="SMART" id="SM00881">
    <property type="entry name" value="CoA_binding"/>
    <property type="match status" value="1"/>
</dbReference>
<evidence type="ECO:0000313" key="6">
    <source>
        <dbReference type="EMBL" id="SKA96028.1"/>
    </source>
</evidence>
<gene>
    <name evidence="6" type="ORF">SAMN02745704_02692</name>
</gene>
<accession>A0A1T4Y3G5</accession>
<dbReference type="AlphaFoldDB" id="A0A1T4Y3G5"/>
<dbReference type="FunFam" id="3.30.1490.20:FF:000020">
    <property type="entry name" value="Protein lysine acetyltransferase"/>
    <property type="match status" value="1"/>
</dbReference>
<dbReference type="Pfam" id="PF13607">
    <property type="entry name" value="Succ_CoA_lig"/>
    <property type="match status" value="1"/>
</dbReference>
<dbReference type="SUPFAM" id="SSF52210">
    <property type="entry name" value="Succinyl-CoA synthetase domains"/>
    <property type="match status" value="2"/>
</dbReference>
<organism evidence="6 7">
    <name type="scientific">Paucidesulfovibrio gracilis DSM 16080</name>
    <dbReference type="NCBI Taxonomy" id="1121449"/>
    <lineage>
        <taxon>Bacteria</taxon>
        <taxon>Pseudomonadati</taxon>
        <taxon>Thermodesulfobacteriota</taxon>
        <taxon>Desulfovibrionia</taxon>
        <taxon>Desulfovibrionales</taxon>
        <taxon>Desulfovibrionaceae</taxon>
        <taxon>Paucidesulfovibrio</taxon>
    </lineage>
</organism>
<comment type="similarity">
    <text evidence="4">In the N-terminal section; belongs to the acetate CoA ligase alpha subunit family.</text>
</comment>
<feature type="domain" description="CoA-binding" evidence="5">
    <location>
        <begin position="10"/>
        <end position="104"/>
    </location>
</feature>
<dbReference type="PANTHER" id="PTHR43334">
    <property type="entry name" value="ACETATE--COA LIGASE [ADP-FORMING]"/>
    <property type="match status" value="1"/>
</dbReference>
<dbReference type="InterPro" id="IPR043938">
    <property type="entry name" value="Ligase_CoA_dom"/>
</dbReference>
<dbReference type="Gene3D" id="3.40.50.720">
    <property type="entry name" value="NAD(P)-binding Rossmann-like Domain"/>
    <property type="match status" value="1"/>
</dbReference>